<evidence type="ECO:0000259" key="1">
    <source>
        <dbReference type="PROSITE" id="PS50011"/>
    </source>
</evidence>
<dbReference type="GO" id="GO:0004674">
    <property type="term" value="F:protein serine/threonine kinase activity"/>
    <property type="evidence" value="ECO:0007669"/>
    <property type="project" value="TreeGrafter"/>
</dbReference>
<organism evidence="2 3">
    <name type="scientific">Calocera cornea HHB12733</name>
    <dbReference type="NCBI Taxonomy" id="1353952"/>
    <lineage>
        <taxon>Eukaryota</taxon>
        <taxon>Fungi</taxon>
        <taxon>Dikarya</taxon>
        <taxon>Basidiomycota</taxon>
        <taxon>Agaricomycotina</taxon>
        <taxon>Dacrymycetes</taxon>
        <taxon>Dacrymycetales</taxon>
        <taxon>Dacrymycetaceae</taxon>
        <taxon>Calocera</taxon>
    </lineage>
</organism>
<dbReference type="InterPro" id="IPR011009">
    <property type="entry name" value="Kinase-like_dom_sf"/>
</dbReference>
<dbReference type="OrthoDB" id="4062651at2759"/>
<dbReference type="InParanoid" id="A0A165E1D3"/>
<evidence type="ECO:0000313" key="2">
    <source>
        <dbReference type="EMBL" id="KZT53907.1"/>
    </source>
</evidence>
<dbReference type="EMBL" id="KV424026">
    <property type="protein sequence ID" value="KZT53907.1"/>
    <property type="molecule type" value="Genomic_DNA"/>
</dbReference>
<dbReference type="SUPFAM" id="SSF56112">
    <property type="entry name" value="Protein kinase-like (PK-like)"/>
    <property type="match status" value="1"/>
</dbReference>
<gene>
    <name evidence="2" type="ORF">CALCODRAFT_474159</name>
</gene>
<accession>A0A165E1D3</accession>
<dbReference type="AlphaFoldDB" id="A0A165E1D3"/>
<dbReference type="GO" id="GO:0005524">
    <property type="term" value="F:ATP binding"/>
    <property type="evidence" value="ECO:0007669"/>
    <property type="project" value="InterPro"/>
</dbReference>
<keyword evidence="3" id="KW-1185">Reference proteome</keyword>
<dbReference type="PANTHER" id="PTHR44329:SF261">
    <property type="entry name" value="ZINC FINGER CONTAINING PROTEIN KINASE-RELATED"/>
    <property type="match status" value="1"/>
</dbReference>
<keyword evidence="2" id="KW-0418">Kinase</keyword>
<dbReference type="Pfam" id="PF07714">
    <property type="entry name" value="PK_Tyr_Ser-Thr"/>
    <property type="match status" value="1"/>
</dbReference>
<keyword evidence="2" id="KW-0808">Transferase</keyword>
<name>A0A165E1D3_9BASI</name>
<sequence length="197" mass="21720">MSQQAEQRYKLCEVAAGIKYLHGRVPPIVHGDIKGVRDVYPRANVLVDEYGQAKISDFGLTRVIVEMEAAAATTTTTTSAVQGTARFMAPERLAPELYGLARNMDAWTPMVDVFSFGMLLYEITAGHAPFAKSSEMEAFLAIIHRQRPAIPAQWESDPEKRGLSALMQECWRHERAQRPAMAEIIQRLECAGAGAAG</sequence>
<dbReference type="STRING" id="1353952.A0A165E1D3"/>
<proteinExistence type="predicted"/>
<protein>
    <submittedName>
        <fullName evidence="2">Kinase-like protein</fullName>
    </submittedName>
</protein>
<evidence type="ECO:0000313" key="3">
    <source>
        <dbReference type="Proteomes" id="UP000076842"/>
    </source>
</evidence>
<dbReference type="InterPro" id="IPR051681">
    <property type="entry name" value="Ser/Thr_Kinases-Pseudokinases"/>
</dbReference>
<dbReference type="Proteomes" id="UP000076842">
    <property type="component" value="Unassembled WGS sequence"/>
</dbReference>
<dbReference type="InterPro" id="IPR001245">
    <property type="entry name" value="Ser-Thr/Tyr_kinase_cat_dom"/>
</dbReference>
<dbReference type="Gene3D" id="1.10.510.10">
    <property type="entry name" value="Transferase(Phosphotransferase) domain 1"/>
    <property type="match status" value="1"/>
</dbReference>
<feature type="domain" description="Protein kinase" evidence="1">
    <location>
        <begin position="1"/>
        <end position="191"/>
    </location>
</feature>
<dbReference type="PROSITE" id="PS50011">
    <property type="entry name" value="PROTEIN_KINASE_DOM"/>
    <property type="match status" value="1"/>
</dbReference>
<reference evidence="2 3" key="1">
    <citation type="journal article" date="2016" name="Mol. Biol. Evol.">
        <title>Comparative Genomics of Early-Diverging Mushroom-Forming Fungi Provides Insights into the Origins of Lignocellulose Decay Capabilities.</title>
        <authorList>
            <person name="Nagy L.G."/>
            <person name="Riley R."/>
            <person name="Tritt A."/>
            <person name="Adam C."/>
            <person name="Daum C."/>
            <person name="Floudas D."/>
            <person name="Sun H."/>
            <person name="Yadav J.S."/>
            <person name="Pangilinan J."/>
            <person name="Larsson K.H."/>
            <person name="Matsuura K."/>
            <person name="Barry K."/>
            <person name="Labutti K."/>
            <person name="Kuo R."/>
            <person name="Ohm R.A."/>
            <person name="Bhattacharya S.S."/>
            <person name="Shirouzu T."/>
            <person name="Yoshinaga Y."/>
            <person name="Martin F.M."/>
            <person name="Grigoriev I.V."/>
            <person name="Hibbett D.S."/>
        </authorList>
    </citation>
    <scope>NUCLEOTIDE SEQUENCE [LARGE SCALE GENOMIC DNA]</scope>
    <source>
        <strain evidence="2 3">HHB12733</strain>
    </source>
</reference>
<dbReference type="InterPro" id="IPR000719">
    <property type="entry name" value="Prot_kinase_dom"/>
</dbReference>
<dbReference type="PANTHER" id="PTHR44329">
    <property type="entry name" value="SERINE/THREONINE-PROTEIN KINASE TNNI3K-RELATED"/>
    <property type="match status" value="1"/>
</dbReference>